<comment type="caution">
    <text evidence="2">The sequence shown here is derived from an EMBL/GenBank/DDBJ whole genome shotgun (WGS) entry which is preliminary data.</text>
</comment>
<dbReference type="EMBL" id="BMYQ01000001">
    <property type="protein sequence ID" value="GGW21545.1"/>
    <property type="molecule type" value="Genomic_DNA"/>
</dbReference>
<evidence type="ECO:0000256" key="1">
    <source>
        <dbReference type="SAM" id="MobiDB-lite"/>
    </source>
</evidence>
<reference evidence="2" key="2">
    <citation type="submission" date="2020-09" db="EMBL/GenBank/DDBJ databases">
        <authorList>
            <person name="Sun Q."/>
            <person name="Kim S."/>
        </authorList>
    </citation>
    <scope>NUCLEOTIDE SEQUENCE</scope>
    <source>
        <strain evidence="2">KCTC 23714</strain>
    </source>
</reference>
<accession>A0A918MGT8</accession>
<organism evidence="2 3">
    <name type="scientific">Gemmobacter lanyuensis</name>
    <dbReference type="NCBI Taxonomy" id="1054497"/>
    <lineage>
        <taxon>Bacteria</taxon>
        <taxon>Pseudomonadati</taxon>
        <taxon>Pseudomonadota</taxon>
        <taxon>Alphaproteobacteria</taxon>
        <taxon>Rhodobacterales</taxon>
        <taxon>Paracoccaceae</taxon>
        <taxon>Gemmobacter</taxon>
    </lineage>
</organism>
<dbReference type="AlphaFoldDB" id="A0A918MGT8"/>
<name>A0A918MGT8_9RHOB</name>
<sequence length="66" mass="7437">MIPAKAPIPTSKASIDRRVMGSDIRETPLGIGPEYGPRGRKLDRPPRRFQRAIVPQRRKGYALVQL</sequence>
<reference evidence="2" key="1">
    <citation type="journal article" date="2014" name="Int. J. Syst. Evol. Microbiol.">
        <title>Complete genome sequence of Corynebacterium casei LMG S-19264T (=DSM 44701T), isolated from a smear-ripened cheese.</title>
        <authorList>
            <consortium name="US DOE Joint Genome Institute (JGI-PGF)"/>
            <person name="Walter F."/>
            <person name="Albersmeier A."/>
            <person name="Kalinowski J."/>
            <person name="Ruckert C."/>
        </authorList>
    </citation>
    <scope>NUCLEOTIDE SEQUENCE</scope>
    <source>
        <strain evidence="2">KCTC 23714</strain>
    </source>
</reference>
<protein>
    <submittedName>
        <fullName evidence="2">Uncharacterized protein</fullName>
    </submittedName>
</protein>
<evidence type="ECO:0000313" key="3">
    <source>
        <dbReference type="Proteomes" id="UP000628984"/>
    </source>
</evidence>
<evidence type="ECO:0000313" key="2">
    <source>
        <dbReference type="EMBL" id="GGW21545.1"/>
    </source>
</evidence>
<feature type="compositionally biased region" description="Basic and acidic residues" evidence="1">
    <location>
        <begin position="14"/>
        <end position="26"/>
    </location>
</feature>
<feature type="region of interest" description="Disordered" evidence="1">
    <location>
        <begin position="1"/>
        <end position="46"/>
    </location>
</feature>
<proteinExistence type="predicted"/>
<gene>
    <name evidence="2" type="ORF">GCM10011452_02420</name>
</gene>
<dbReference type="Proteomes" id="UP000628984">
    <property type="component" value="Unassembled WGS sequence"/>
</dbReference>
<keyword evidence="3" id="KW-1185">Reference proteome</keyword>